<dbReference type="Proteomes" id="UP000196573">
    <property type="component" value="Unassembled WGS sequence"/>
</dbReference>
<sequence length="308" mass="34900">MIIKSHILRFVLPLALFFLAGCATQVPVTELSRYAQPPSQFLSIKGMRVHVRDQGNPDKPALVMLHGIFSSLHTWEKWRPHLEKDFRLISLDLPNFGMTGPFPSGETSDDAYMAVLEEVAEQLQLKEFYLAGNSLGGYFSYQYAARNPEQVKKLVMLDPAGFFFVPPAAMMLWGTPVVGQLVDEIEPPRFVMESLLKNAYHNADKVTDTELNRYADLLSREGNREAGGRMVRHIRNSMGFDLSKLDQLTMPVLIIWGEEDNWIPVRHAQQFHDAIKGSELIIYPEVGHMPMEEIPEQSAQDVAAFLNK</sequence>
<dbReference type="GO" id="GO:0016787">
    <property type="term" value="F:hydrolase activity"/>
    <property type="evidence" value="ECO:0007669"/>
    <property type="project" value="UniProtKB-KW"/>
</dbReference>
<dbReference type="OrthoDB" id="9780765at2"/>
<evidence type="ECO:0000313" key="2">
    <source>
        <dbReference type="EMBL" id="SMA49369.1"/>
    </source>
</evidence>
<keyword evidence="2" id="KW-0378">Hydrolase</keyword>
<gene>
    <name evidence="2" type="primary">mhpC</name>
    <name evidence="2" type="ORF">EHSB41UT_03210</name>
</gene>
<dbReference type="PRINTS" id="PR00111">
    <property type="entry name" value="ABHYDROLASE"/>
</dbReference>
<dbReference type="PROSITE" id="PS51257">
    <property type="entry name" value="PROKAR_LIPOPROTEIN"/>
    <property type="match status" value="1"/>
</dbReference>
<evidence type="ECO:0000313" key="3">
    <source>
        <dbReference type="Proteomes" id="UP000196573"/>
    </source>
</evidence>
<accession>A0A1X7AMD5</accession>
<name>A0A1X7AMD5_9GAMM</name>
<dbReference type="EMBL" id="FWPT01000007">
    <property type="protein sequence ID" value="SMA49369.1"/>
    <property type="molecule type" value="Genomic_DNA"/>
</dbReference>
<protein>
    <submittedName>
        <fullName evidence="2">2-hydroxy-6-oxononadienedioate/2-hydroxy-6-oxononatrienedioate hydrolase</fullName>
        <ecNumber evidence="2">3.7.1.14</ecNumber>
    </submittedName>
</protein>
<dbReference type="RefSeq" id="WP_087111679.1">
    <property type="nucleotide sequence ID" value="NZ_CBCSCN010000007.1"/>
</dbReference>
<dbReference type="Pfam" id="PF12697">
    <property type="entry name" value="Abhydrolase_6"/>
    <property type="match status" value="1"/>
</dbReference>
<reference evidence="2 3" key="1">
    <citation type="submission" date="2017-03" db="EMBL/GenBank/DDBJ databases">
        <authorList>
            <person name="Afonso C.L."/>
            <person name="Miller P.J."/>
            <person name="Scott M.A."/>
            <person name="Spackman E."/>
            <person name="Goraichik I."/>
            <person name="Dimitrov K.M."/>
            <person name="Suarez D.L."/>
            <person name="Swayne D.E."/>
        </authorList>
    </citation>
    <scope>NUCLEOTIDE SEQUENCE [LARGE SCALE GENOMIC DNA]</scope>
    <source>
        <strain evidence="2">SB41UT1</strain>
    </source>
</reference>
<dbReference type="PANTHER" id="PTHR46438:SF11">
    <property type="entry name" value="LIPASE-RELATED"/>
    <property type="match status" value="1"/>
</dbReference>
<dbReference type="InterPro" id="IPR000073">
    <property type="entry name" value="AB_hydrolase_1"/>
</dbReference>
<proteinExistence type="predicted"/>
<dbReference type="PANTHER" id="PTHR46438">
    <property type="entry name" value="ALPHA/BETA-HYDROLASES SUPERFAMILY PROTEIN"/>
    <property type="match status" value="1"/>
</dbReference>
<dbReference type="EC" id="3.7.1.14" evidence="2"/>
<dbReference type="SUPFAM" id="SSF53474">
    <property type="entry name" value="alpha/beta-Hydrolases"/>
    <property type="match status" value="1"/>
</dbReference>
<feature type="domain" description="AB hydrolase-1" evidence="1">
    <location>
        <begin position="62"/>
        <end position="297"/>
    </location>
</feature>
<dbReference type="Gene3D" id="3.40.50.1820">
    <property type="entry name" value="alpha/beta hydrolase"/>
    <property type="match status" value="1"/>
</dbReference>
<organism evidence="2 3">
    <name type="scientific">Parendozoicomonas haliclonae</name>
    <dbReference type="NCBI Taxonomy" id="1960125"/>
    <lineage>
        <taxon>Bacteria</taxon>
        <taxon>Pseudomonadati</taxon>
        <taxon>Pseudomonadota</taxon>
        <taxon>Gammaproteobacteria</taxon>
        <taxon>Oceanospirillales</taxon>
        <taxon>Endozoicomonadaceae</taxon>
        <taxon>Parendozoicomonas</taxon>
    </lineage>
</organism>
<evidence type="ECO:0000259" key="1">
    <source>
        <dbReference type="Pfam" id="PF12697"/>
    </source>
</evidence>
<dbReference type="AlphaFoldDB" id="A0A1X7AMD5"/>
<dbReference type="InterPro" id="IPR029058">
    <property type="entry name" value="AB_hydrolase_fold"/>
</dbReference>
<keyword evidence="3" id="KW-1185">Reference proteome</keyword>